<dbReference type="WBParaSite" id="ASIM_0001844301-mRNA-1">
    <property type="protein sequence ID" value="ASIM_0001844301-mRNA-1"/>
    <property type="gene ID" value="ASIM_0001844301"/>
</dbReference>
<feature type="transmembrane region" description="Helical" evidence="2">
    <location>
        <begin position="63"/>
        <end position="81"/>
    </location>
</feature>
<evidence type="ECO:0000256" key="1">
    <source>
        <dbReference type="SAM" id="MobiDB-lite"/>
    </source>
</evidence>
<evidence type="ECO:0000256" key="2">
    <source>
        <dbReference type="SAM" id="Phobius"/>
    </source>
</evidence>
<proteinExistence type="predicted"/>
<dbReference type="Proteomes" id="UP000267096">
    <property type="component" value="Unassembled WGS sequence"/>
</dbReference>
<evidence type="ECO:0000313" key="3">
    <source>
        <dbReference type="EMBL" id="VDK61747.1"/>
    </source>
</evidence>
<keyword evidence="2" id="KW-0812">Transmembrane</keyword>
<feature type="compositionally biased region" description="Polar residues" evidence="1">
    <location>
        <begin position="215"/>
        <end position="228"/>
    </location>
</feature>
<feature type="transmembrane region" description="Helical" evidence="2">
    <location>
        <begin position="87"/>
        <end position="106"/>
    </location>
</feature>
<keyword evidence="2" id="KW-1133">Transmembrane helix</keyword>
<protein>
    <submittedName>
        <fullName evidence="5">MARVEL domain-containing protein</fullName>
    </submittedName>
</protein>
<evidence type="ECO:0000313" key="4">
    <source>
        <dbReference type="Proteomes" id="UP000267096"/>
    </source>
</evidence>
<gene>
    <name evidence="3" type="ORF">ASIM_LOCUS17845</name>
</gene>
<reference evidence="3 4" key="2">
    <citation type="submission" date="2018-11" db="EMBL/GenBank/DDBJ databases">
        <authorList>
            <consortium name="Pathogen Informatics"/>
        </authorList>
    </citation>
    <scope>NUCLEOTIDE SEQUENCE [LARGE SCALE GENOMIC DNA]</scope>
</reference>
<feature type="transmembrane region" description="Helical" evidence="2">
    <location>
        <begin position="118"/>
        <end position="138"/>
    </location>
</feature>
<feature type="region of interest" description="Disordered" evidence="1">
    <location>
        <begin position="197"/>
        <end position="228"/>
    </location>
</feature>
<dbReference type="OrthoDB" id="5816336at2759"/>
<organism evidence="5">
    <name type="scientific">Anisakis simplex</name>
    <name type="common">Herring worm</name>
    <dbReference type="NCBI Taxonomy" id="6269"/>
    <lineage>
        <taxon>Eukaryota</taxon>
        <taxon>Metazoa</taxon>
        <taxon>Ecdysozoa</taxon>
        <taxon>Nematoda</taxon>
        <taxon>Chromadorea</taxon>
        <taxon>Rhabditida</taxon>
        <taxon>Spirurina</taxon>
        <taxon>Ascaridomorpha</taxon>
        <taxon>Ascaridoidea</taxon>
        <taxon>Anisakidae</taxon>
        <taxon>Anisakis</taxon>
        <taxon>Anisakis simplex complex</taxon>
    </lineage>
</organism>
<reference evidence="5" key="1">
    <citation type="submission" date="2017-02" db="UniProtKB">
        <authorList>
            <consortium name="WormBaseParasite"/>
        </authorList>
    </citation>
    <scope>IDENTIFICATION</scope>
</reference>
<accession>A0A0M3KBU6</accession>
<dbReference type="EMBL" id="UYRR01034650">
    <property type="protein sequence ID" value="VDK61747.1"/>
    <property type="molecule type" value="Genomic_DNA"/>
</dbReference>
<keyword evidence="4" id="KW-1185">Reference proteome</keyword>
<dbReference type="AlphaFoldDB" id="A0A0M3KBU6"/>
<sequence length="251" mass="29437">MVDVIDESSSNDRDEVKCVQLKHCCCTVDYNYCQEKSDFDFERKRFRHRACFGRIHVQKLSSYLIVIKSMLIIILLITAIAQNSETFLISVCSVGLFLMVATYTMFMMGVWYQRLNYLVPYWCVAHLIILVLVVQVFIDLLMIAATRHTADNYQTFCICAKIFWIAFELYTVRIVWDVYEYVCDLLAEEEFKESTRLNDTTDDDTDHNNYHRSKSATQLPTNHSSNSVLANESDTLRRSYSLSYMYKHTFI</sequence>
<keyword evidence="2" id="KW-0472">Membrane</keyword>
<evidence type="ECO:0000313" key="5">
    <source>
        <dbReference type="WBParaSite" id="ASIM_0001844301-mRNA-1"/>
    </source>
</evidence>
<name>A0A0M3KBU6_ANISI</name>